<organism evidence="22 23">
    <name type="scientific">Devosia insulae DS-56</name>
    <dbReference type="NCBI Taxonomy" id="1116389"/>
    <lineage>
        <taxon>Bacteria</taxon>
        <taxon>Pseudomonadati</taxon>
        <taxon>Pseudomonadota</taxon>
        <taxon>Alphaproteobacteria</taxon>
        <taxon>Hyphomicrobiales</taxon>
        <taxon>Devosiaceae</taxon>
        <taxon>Devosia</taxon>
    </lineage>
</organism>
<comment type="function">
    <text evidence="2 19">Cell wall formation.</text>
</comment>
<keyword evidence="9 19" id="KW-0285">Flavoprotein</keyword>
<dbReference type="InterPro" id="IPR011601">
    <property type="entry name" value="MurB_C"/>
</dbReference>
<gene>
    <name evidence="19" type="primary">murB</name>
    <name evidence="22" type="ORF">VW23_027920</name>
</gene>
<keyword evidence="16 19" id="KW-0961">Cell wall biogenesis/degradation</keyword>
<dbReference type="AlphaFoldDB" id="A0A1E5XJZ1"/>
<evidence type="ECO:0000256" key="13">
    <source>
        <dbReference type="ARBA" id="ARBA00022984"/>
    </source>
</evidence>
<comment type="cofactor">
    <cofactor evidence="1 19">
        <name>FAD</name>
        <dbReference type="ChEBI" id="CHEBI:57692"/>
    </cofactor>
</comment>
<comment type="similarity">
    <text evidence="19">Belongs to the MurB family.</text>
</comment>
<dbReference type="PANTHER" id="PTHR21071">
    <property type="entry name" value="UDP-N-ACETYLENOLPYRUVOYLGLUCOSAMINE REDUCTASE"/>
    <property type="match status" value="1"/>
</dbReference>
<keyword evidence="23" id="KW-1185">Reference proteome</keyword>
<dbReference type="GO" id="GO:0071949">
    <property type="term" value="F:FAD binding"/>
    <property type="evidence" value="ECO:0007669"/>
    <property type="project" value="InterPro"/>
</dbReference>
<evidence type="ECO:0000256" key="15">
    <source>
        <dbReference type="ARBA" id="ARBA00023306"/>
    </source>
</evidence>
<dbReference type="InterPro" id="IPR036318">
    <property type="entry name" value="FAD-bd_PCMH-like_sf"/>
</dbReference>
<dbReference type="InterPro" id="IPR036635">
    <property type="entry name" value="MurB_C_sf"/>
</dbReference>
<protein>
    <recommendedName>
        <fullName evidence="6 19">UDP-N-acetylenolpyruvoylglucosamine reductase</fullName>
        <ecNumber evidence="5 19">1.3.1.98</ecNumber>
    </recommendedName>
    <alternativeName>
        <fullName evidence="17 19">UDP-N-acetylmuramate dehydrogenase</fullName>
    </alternativeName>
</protein>
<feature type="region of interest" description="Disordered" evidence="20">
    <location>
        <begin position="218"/>
        <end position="243"/>
    </location>
</feature>
<evidence type="ECO:0000256" key="14">
    <source>
        <dbReference type="ARBA" id="ARBA00023002"/>
    </source>
</evidence>
<feature type="active site" evidence="19">
    <location>
        <position position="304"/>
    </location>
</feature>
<feature type="compositionally biased region" description="Polar residues" evidence="20">
    <location>
        <begin position="224"/>
        <end position="237"/>
    </location>
</feature>
<sequence length="330" mass="36190">MNVHLPQWPDLLPTLGSWTAEIRGQLIPNQPLDEMTTLRVGGPAQLFFRPVDEDDLAFFLKHLPAEIRVTVVGLGSNLLIRDGGLDGVVIRLPAKGFGAIDILDGHRVRAGAAVPDVKVATASAEAGIDGLWFYRGIPGGIGGALYMNAGCYGTETRNRMVELRAVTRQGEIITLTNEQMGYLYRKSNGPRGAVFTSATYQGFAGDPEKILTEMRTVTERRESTQPTRAKTAGSTFKNPEGHSSWKVIDEAGGRGFTFGRAQMSEMHSNFLINMGEADAFEVETVGESIRQKVRDKHGIELKWEVRRMGHFVPGREVREFMDGAPFTGAV</sequence>
<evidence type="ECO:0000256" key="12">
    <source>
        <dbReference type="ARBA" id="ARBA00022960"/>
    </source>
</evidence>
<dbReference type="InterPro" id="IPR006094">
    <property type="entry name" value="Oxid_FAD_bind_N"/>
</dbReference>
<dbReference type="InterPro" id="IPR016169">
    <property type="entry name" value="FAD-bd_PCMH_sub2"/>
</dbReference>
<dbReference type="RefSeq" id="WP_069911798.1">
    <property type="nucleotide sequence ID" value="NZ_LAJE02000345.1"/>
</dbReference>
<evidence type="ECO:0000256" key="7">
    <source>
        <dbReference type="ARBA" id="ARBA00022490"/>
    </source>
</evidence>
<evidence type="ECO:0000256" key="10">
    <source>
        <dbReference type="ARBA" id="ARBA00022827"/>
    </source>
</evidence>
<comment type="catalytic activity">
    <reaction evidence="18 19">
        <text>UDP-N-acetyl-alpha-D-muramate + NADP(+) = UDP-N-acetyl-3-O-(1-carboxyvinyl)-alpha-D-glucosamine + NADPH + H(+)</text>
        <dbReference type="Rhea" id="RHEA:12248"/>
        <dbReference type="ChEBI" id="CHEBI:15378"/>
        <dbReference type="ChEBI" id="CHEBI:57783"/>
        <dbReference type="ChEBI" id="CHEBI:58349"/>
        <dbReference type="ChEBI" id="CHEBI:68483"/>
        <dbReference type="ChEBI" id="CHEBI:70757"/>
        <dbReference type="EC" id="1.3.1.98"/>
    </reaction>
</comment>
<feature type="active site" evidence="19">
    <location>
        <position position="185"/>
    </location>
</feature>
<reference evidence="22 23" key="1">
    <citation type="journal article" date="2015" name="Genome Announc.">
        <title>Genome Assemblies of Three Soil-Associated Devosia species: D. insulae, D. limi, and D. soli.</title>
        <authorList>
            <person name="Hassan Y.I."/>
            <person name="Lepp D."/>
            <person name="Zhou T."/>
        </authorList>
    </citation>
    <scope>NUCLEOTIDE SEQUENCE [LARGE SCALE GENOMIC DNA]</scope>
    <source>
        <strain evidence="22 23">DS-56</strain>
    </source>
</reference>
<keyword evidence="13 19" id="KW-0573">Peptidoglycan synthesis</keyword>
<keyword evidence="11 19" id="KW-0521">NADP</keyword>
<dbReference type="Proteomes" id="UP000095463">
    <property type="component" value="Unassembled WGS sequence"/>
</dbReference>
<dbReference type="GO" id="GO:0005829">
    <property type="term" value="C:cytosol"/>
    <property type="evidence" value="ECO:0007669"/>
    <property type="project" value="TreeGrafter"/>
</dbReference>
<dbReference type="Pfam" id="PF01565">
    <property type="entry name" value="FAD_binding_4"/>
    <property type="match status" value="1"/>
</dbReference>
<evidence type="ECO:0000256" key="6">
    <source>
        <dbReference type="ARBA" id="ARBA00015188"/>
    </source>
</evidence>
<evidence type="ECO:0000313" key="22">
    <source>
        <dbReference type="EMBL" id="OEO28909.1"/>
    </source>
</evidence>
<keyword evidence="7 19" id="KW-0963">Cytoplasm</keyword>
<keyword evidence="12 19" id="KW-0133">Cell shape</keyword>
<dbReference type="GO" id="GO:0009252">
    <property type="term" value="P:peptidoglycan biosynthetic process"/>
    <property type="evidence" value="ECO:0007669"/>
    <property type="project" value="UniProtKB-UniRule"/>
</dbReference>
<accession>A0A1E5XJZ1</accession>
<dbReference type="InterPro" id="IPR016166">
    <property type="entry name" value="FAD-bd_PCMH"/>
</dbReference>
<comment type="caution">
    <text evidence="22">The sequence shown here is derived from an EMBL/GenBank/DDBJ whole genome shotgun (WGS) entry which is preliminary data.</text>
</comment>
<evidence type="ECO:0000256" key="3">
    <source>
        <dbReference type="ARBA" id="ARBA00004496"/>
    </source>
</evidence>
<dbReference type="GO" id="GO:0071555">
    <property type="term" value="P:cell wall organization"/>
    <property type="evidence" value="ECO:0007669"/>
    <property type="project" value="UniProtKB-KW"/>
</dbReference>
<dbReference type="HAMAP" id="MF_00037">
    <property type="entry name" value="MurB"/>
    <property type="match status" value="1"/>
</dbReference>
<dbReference type="GO" id="GO:0008360">
    <property type="term" value="P:regulation of cell shape"/>
    <property type="evidence" value="ECO:0007669"/>
    <property type="project" value="UniProtKB-KW"/>
</dbReference>
<keyword evidence="8 19" id="KW-0132">Cell division</keyword>
<dbReference type="Gene3D" id="3.30.43.10">
    <property type="entry name" value="Uridine Diphospho-n-acetylenolpyruvylglucosamine Reductase, domain 2"/>
    <property type="match status" value="1"/>
</dbReference>
<comment type="pathway">
    <text evidence="4 19">Cell wall biogenesis; peptidoglycan biosynthesis.</text>
</comment>
<dbReference type="Pfam" id="PF02873">
    <property type="entry name" value="MurB_C"/>
    <property type="match status" value="1"/>
</dbReference>
<evidence type="ECO:0000256" key="1">
    <source>
        <dbReference type="ARBA" id="ARBA00001974"/>
    </source>
</evidence>
<evidence type="ECO:0000256" key="5">
    <source>
        <dbReference type="ARBA" id="ARBA00012518"/>
    </source>
</evidence>
<dbReference type="NCBIfam" id="TIGR00179">
    <property type="entry name" value="murB"/>
    <property type="match status" value="1"/>
</dbReference>
<evidence type="ECO:0000313" key="23">
    <source>
        <dbReference type="Proteomes" id="UP000095463"/>
    </source>
</evidence>
<evidence type="ECO:0000256" key="2">
    <source>
        <dbReference type="ARBA" id="ARBA00003921"/>
    </source>
</evidence>
<dbReference type="UniPathway" id="UPA00219"/>
<evidence type="ECO:0000256" key="17">
    <source>
        <dbReference type="ARBA" id="ARBA00031026"/>
    </source>
</evidence>
<evidence type="ECO:0000256" key="19">
    <source>
        <dbReference type="HAMAP-Rule" id="MF_00037"/>
    </source>
</evidence>
<name>A0A1E5XJZ1_9HYPH</name>
<feature type="domain" description="FAD-binding PCMH-type" evidence="21">
    <location>
        <begin position="39"/>
        <end position="221"/>
    </location>
</feature>
<dbReference type="EC" id="1.3.1.98" evidence="5 19"/>
<dbReference type="Gene3D" id="3.30.465.10">
    <property type="match status" value="1"/>
</dbReference>
<proteinExistence type="inferred from homology"/>
<evidence type="ECO:0000259" key="21">
    <source>
        <dbReference type="PROSITE" id="PS51387"/>
    </source>
</evidence>
<evidence type="ECO:0000256" key="8">
    <source>
        <dbReference type="ARBA" id="ARBA00022618"/>
    </source>
</evidence>
<comment type="subcellular location">
    <subcellularLocation>
        <location evidence="3 19">Cytoplasm</location>
    </subcellularLocation>
</comment>
<dbReference type="InterPro" id="IPR016167">
    <property type="entry name" value="FAD-bd_PCMH_sub1"/>
</dbReference>
<dbReference type="NCBIfam" id="NF010480">
    <property type="entry name" value="PRK13905.1"/>
    <property type="match status" value="1"/>
</dbReference>
<dbReference type="GO" id="GO:0051301">
    <property type="term" value="P:cell division"/>
    <property type="evidence" value="ECO:0007669"/>
    <property type="project" value="UniProtKB-KW"/>
</dbReference>
<dbReference type="PROSITE" id="PS51387">
    <property type="entry name" value="FAD_PCMH"/>
    <property type="match status" value="1"/>
</dbReference>
<keyword evidence="10 19" id="KW-0274">FAD</keyword>
<dbReference type="PANTHER" id="PTHR21071:SF4">
    <property type="entry name" value="UDP-N-ACETYLENOLPYRUVOYLGLUCOSAMINE REDUCTASE"/>
    <property type="match status" value="1"/>
</dbReference>
<dbReference type="SUPFAM" id="SSF56194">
    <property type="entry name" value="Uridine diphospho-N-Acetylenolpyruvylglucosamine reductase, MurB, C-terminal domain"/>
    <property type="match status" value="1"/>
</dbReference>
<evidence type="ECO:0000256" key="18">
    <source>
        <dbReference type="ARBA" id="ARBA00048914"/>
    </source>
</evidence>
<evidence type="ECO:0000256" key="20">
    <source>
        <dbReference type="SAM" id="MobiDB-lite"/>
    </source>
</evidence>
<evidence type="ECO:0000256" key="4">
    <source>
        <dbReference type="ARBA" id="ARBA00004752"/>
    </source>
</evidence>
<dbReference type="OrthoDB" id="9804753at2"/>
<evidence type="ECO:0000256" key="9">
    <source>
        <dbReference type="ARBA" id="ARBA00022630"/>
    </source>
</evidence>
<dbReference type="SUPFAM" id="SSF56176">
    <property type="entry name" value="FAD-binding/transporter-associated domain-like"/>
    <property type="match status" value="1"/>
</dbReference>
<dbReference type="EMBL" id="LAJE02000345">
    <property type="protein sequence ID" value="OEO28909.1"/>
    <property type="molecule type" value="Genomic_DNA"/>
</dbReference>
<dbReference type="Gene3D" id="3.90.78.10">
    <property type="entry name" value="UDP-N-acetylenolpyruvoylglucosamine reductase, C-terminal domain"/>
    <property type="match status" value="1"/>
</dbReference>
<dbReference type="GO" id="GO:0008762">
    <property type="term" value="F:UDP-N-acetylmuramate dehydrogenase activity"/>
    <property type="evidence" value="ECO:0007669"/>
    <property type="project" value="UniProtKB-UniRule"/>
</dbReference>
<feature type="active site" description="Proton donor" evidence="19">
    <location>
        <position position="234"/>
    </location>
</feature>
<evidence type="ECO:0000256" key="11">
    <source>
        <dbReference type="ARBA" id="ARBA00022857"/>
    </source>
</evidence>
<keyword evidence="14 19" id="KW-0560">Oxidoreductase</keyword>
<dbReference type="InterPro" id="IPR003170">
    <property type="entry name" value="MurB"/>
</dbReference>
<keyword evidence="15 19" id="KW-0131">Cell cycle</keyword>
<evidence type="ECO:0000256" key="16">
    <source>
        <dbReference type="ARBA" id="ARBA00023316"/>
    </source>
</evidence>